<proteinExistence type="predicted"/>
<dbReference type="RefSeq" id="WP_107967512.1">
    <property type="nucleotide sequence ID" value="NZ_NWBU01000007.1"/>
</dbReference>
<dbReference type="OrthoDB" id="127311at2"/>
<protein>
    <recommendedName>
        <fullName evidence="3">TonB-dependent receptor</fullName>
    </recommendedName>
</protein>
<comment type="caution">
    <text evidence="1">The sequence shown here is derived from an EMBL/GenBank/DDBJ whole genome shotgun (WGS) entry which is preliminary data.</text>
</comment>
<organism evidence="1 2">
    <name type="scientific">Sphingomonas oleivorans</name>
    <dbReference type="NCBI Taxonomy" id="1735121"/>
    <lineage>
        <taxon>Bacteria</taxon>
        <taxon>Pseudomonadati</taxon>
        <taxon>Pseudomonadota</taxon>
        <taxon>Alphaproteobacteria</taxon>
        <taxon>Sphingomonadales</taxon>
        <taxon>Sphingomonadaceae</taxon>
        <taxon>Sphingomonas</taxon>
    </lineage>
</organism>
<dbReference type="InterPro" id="IPR037066">
    <property type="entry name" value="Plug_dom_sf"/>
</dbReference>
<keyword evidence="2" id="KW-1185">Reference proteome</keyword>
<evidence type="ECO:0000313" key="1">
    <source>
        <dbReference type="EMBL" id="PTQ11518.1"/>
    </source>
</evidence>
<dbReference type="AlphaFoldDB" id="A0A2T5FYA6"/>
<dbReference type="EMBL" id="NWBU01000007">
    <property type="protein sequence ID" value="PTQ11518.1"/>
    <property type="molecule type" value="Genomic_DNA"/>
</dbReference>
<evidence type="ECO:0008006" key="3">
    <source>
        <dbReference type="Google" id="ProtNLM"/>
    </source>
</evidence>
<gene>
    <name evidence="1" type="ORF">CLG96_08770</name>
</gene>
<sequence>MSALVLAFAGSAAPAQTAEPAASEGLGDIVVTASRREERAIDVPVAVTSIGGEKLAVFARNIADKIRSVSAIDFNNLTGMVNEPRIIGVSLSKKF</sequence>
<accession>A0A2T5FYA6</accession>
<reference evidence="1 2" key="1">
    <citation type="submission" date="2017-09" db="EMBL/GenBank/DDBJ databases">
        <title>Sphingomonas panjinensis sp.nov., isolated from oil-contaminated soil.</title>
        <authorList>
            <person name="Wang L."/>
            <person name="Chen L."/>
        </authorList>
    </citation>
    <scope>NUCLEOTIDE SEQUENCE [LARGE SCALE GENOMIC DNA]</scope>
    <source>
        <strain evidence="1 2">FW-11</strain>
    </source>
</reference>
<evidence type="ECO:0000313" key="2">
    <source>
        <dbReference type="Proteomes" id="UP000244162"/>
    </source>
</evidence>
<dbReference type="Proteomes" id="UP000244162">
    <property type="component" value="Unassembled WGS sequence"/>
</dbReference>
<dbReference type="Gene3D" id="2.170.130.10">
    <property type="entry name" value="TonB-dependent receptor, plug domain"/>
    <property type="match status" value="1"/>
</dbReference>
<name>A0A2T5FYA6_9SPHN</name>
<dbReference type="SUPFAM" id="SSF56935">
    <property type="entry name" value="Porins"/>
    <property type="match status" value="1"/>
</dbReference>